<protein>
    <submittedName>
        <fullName evidence="1">Uncharacterized protein</fullName>
    </submittedName>
</protein>
<evidence type="ECO:0000313" key="1">
    <source>
        <dbReference type="EMBL" id="SBV94515.1"/>
    </source>
</evidence>
<name>A0A212J5S7_9BACT</name>
<dbReference type="EMBL" id="FLUM01000001">
    <property type="protein sequence ID" value="SBV94515.1"/>
    <property type="molecule type" value="Genomic_DNA"/>
</dbReference>
<dbReference type="AlphaFoldDB" id="A0A212J5S7"/>
<accession>A0A212J5S7</accession>
<gene>
    <name evidence="1" type="ORF">KL86DYS1_11154</name>
</gene>
<reference evidence="1" key="1">
    <citation type="submission" date="2016-04" db="EMBL/GenBank/DDBJ databases">
        <authorList>
            <person name="Evans L.H."/>
            <person name="Alamgir A."/>
            <person name="Owens N."/>
            <person name="Weber N.D."/>
            <person name="Virtaneva K."/>
            <person name="Barbian K."/>
            <person name="Babar A."/>
            <person name="Rosenke K."/>
        </authorList>
    </citation>
    <scope>NUCLEOTIDE SEQUENCE</scope>
    <source>
        <strain evidence="1">86-1</strain>
    </source>
</reference>
<organism evidence="1">
    <name type="scientific">uncultured Dysgonomonas sp</name>
    <dbReference type="NCBI Taxonomy" id="206096"/>
    <lineage>
        <taxon>Bacteria</taxon>
        <taxon>Pseudomonadati</taxon>
        <taxon>Bacteroidota</taxon>
        <taxon>Bacteroidia</taxon>
        <taxon>Bacteroidales</taxon>
        <taxon>Dysgonomonadaceae</taxon>
        <taxon>Dysgonomonas</taxon>
        <taxon>environmental samples</taxon>
    </lineage>
</organism>
<sequence length="46" mass="5226">MNCKSKESKSAERSGANGGANQYFKELFSDEKIHQRYSIDKVSVKE</sequence>
<proteinExistence type="predicted"/>